<dbReference type="PANTHER" id="PTHR48047">
    <property type="entry name" value="GLYCOSYLTRANSFERASE"/>
    <property type="match status" value="1"/>
</dbReference>
<name>A0ABM0XX86_CAMSA</name>
<sequence>MQIMQKMDVSSSHHVVLFPYMSKGHTIPLLQFARLLLRHRRVLPGEDDGKQPTISVTVFTTPKNQPFVSNFLSEDVASSSSVRVISLPFPENIVGIPPGIESTDKLPSMSLYVPFTRATKSLQPLFEAALKNLPKVSFMVTDGFLWWTSESAARFDIPRLAFYGMNSYASAIVSSVWVHELFTKPESVISDTEPVTVPDFPWISVKKCHFDPVLTNSDQSGPDFELLMDHIISTKKSRGVIVNSFYELESTFVDYRSRDDHEPKPWCVGPSCLVNPHKPESDKPDWIDWLDRKREEGRPVLYVAFGTQAEISNQQLNEIALGLENSKVNFLWVTRKDLDDEVTGSGLGLEKRVKENGLIVREWVNQWEILSHESVKGFLSHCGWNSVQESICAGIPLLAWPMMAEQPLNAKLVVEELKIGVGIEAEDGSVKGLVRKEELSRKIKELMEGEMGKTAKNNVMEYAEMAKKALVPETGSSWKNLNSLLEELCKSREPDGVCELSSDEQRD</sequence>
<dbReference type="SUPFAM" id="SSF53756">
    <property type="entry name" value="UDP-Glycosyltransferase/glycogen phosphorylase"/>
    <property type="match status" value="1"/>
</dbReference>
<evidence type="ECO:0000256" key="1">
    <source>
        <dbReference type="ARBA" id="ARBA00009995"/>
    </source>
</evidence>
<dbReference type="GeneID" id="104769723"/>
<evidence type="ECO:0000259" key="6">
    <source>
        <dbReference type="PROSITE" id="PS50304"/>
    </source>
</evidence>
<evidence type="ECO:0000256" key="4">
    <source>
        <dbReference type="RuleBase" id="RU003718"/>
    </source>
</evidence>
<dbReference type="PANTHER" id="PTHR48047:SF51">
    <property type="entry name" value="GLYCOSYLTRANSFERASE"/>
    <property type="match status" value="1"/>
</dbReference>
<dbReference type="InterPro" id="IPR002213">
    <property type="entry name" value="UDP_glucos_trans"/>
</dbReference>
<dbReference type="PROSITE" id="PS00375">
    <property type="entry name" value="UDPGT"/>
    <property type="match status" value="1"/>
</dbReference>
<dbReference type="Gene3D" id="3.40.50.2000">
    <property type="entry name" value="Glycogen Phosphorylase B"/>
    <property type="match status" value="2"/>
</dbReference>
<evidence type="ECO:0000256" key="3">
    <source>
        <dbReference type="ARBA" id="ARBA00022679"/>
    </source>
</evidence>
<dbReference type="PROSITE" id="PS50304">
    <property type="entry name" value="TUDOR"/>
    <property type="match status" value="1"/>
</dbReference>
<dbReference type="Proteomes" id="UP000694864">
    <property type="component" value="Chromosome 20"/>
</dbReference>
<protein>
    <recommendedName>
        <fullName evidence="5">Glycosyltransferase</fullName>
        <ecNumber evidence="5">2.4.1.-</ecNumber>
    </recommendedName>
</protein>
<evidence type="ECO:0000313" key="8">
    <source>
        <dbReference type="RefSeq" id="XP_010492304.2"/>
    </source>
</evidence>
<keyword evidence="7" id="KW-1185">Reference proteome</keyword>
<reference evidence="8" key="2">
    <citation type="submission" date="2025-08" db="UniProtKB">
        <authorList>
            <consortium name="RefSeq"/>
        </authorList>
    </citation>
    <scope>IDENTIFICATION</scope>
    <source>
        <tissue evidence="8">Leaf</tissue>
    </source>
</reference>
<dbReference type="InterPro" id="IPR035595">
    <property type="entry name" value="UDP_glycos_trans_CS"/>
</dbReference>
<gene>
    <name evidence="8" type="primary">LOC104769723</name>
</gene>
<evidence type="ECO:0000256" key="5">
    <source>
        <dbReference type="RuleBase" id="RU362057"/>
    </source>
</evidence>
<reference evidence="7" key="1">
    <citation type="journal article" date="2014" name="Nat. Commun.">
        <title>The emerging biofuel crop Camelina sativa retains a highly undifferentiated hexaploid genome structure.</title>
        <authorList>
            <person name="Kagale S."/>
            <person name="Koh C."/>
            <person name="Nixon J."/>
            <person name="Bollina V."/>
            <person name="Clarke W.E."/>
            <person name="Tuteja R."/>
            <person name="Spillane C."/>
            <person name="Robinson S.J."/>
            <person name="Links M.G."/>
            <person name="Clarke C."/>
            <person name="Higgins E.E."/>
            <person name="Huebert T."/>
            <person name="Sharpe A.G."/>
            <person name="Parkin I.A."/>
        </authorList>
    </citation>
    <scope>NUCLEOTIDE SEQUENCE [LARGE SCALE GENOMIC DNA]</scope>
    <source>
        <strain evidence="7">cv. DH55</strain>
    </source>
</reference>
<dbReference type="Pfam" id="PF00201">
    <property type="entry name" value="UDPGT"/>
    <property type="match status" value="1"/>
</dbReference>
<dbReference type="CDD" id="cd03784">
    <property type="entry name" value="GT1_Gtf-like"/>
    <property type="match status" value="1"/>
</dbReference>
<accession>A0ABM0XX86</accession>
<dbReference type="RefSeq" id="XP_010492304.2">
    <property type="nucleotide sequence ID" value="XM_010494002.2"/>
</dbReference>
<dbReference type="EC" id="2.4.1.-" evidence="5"/>
<proteinExistence type="inferred from homology"/>
<organism evidence="7 8">
    <name type="scientific">Camelina sativa</name>
    <name type="common">False flax</name>
    <name type="synonym">Myagrum sativum</name>
    <dbReference type="NCBI Taxonomy" id="90675"/>
    <lineage>
        <taxon>Eukaryota</taxon>
        <taxon>Viridiplantae</taxon>
        <taxon>Streptophyta</taxon>
        <taxon>Embryophyta</taxon>
        <taxon>Tracheophyta</taxon>
        <taxon>Spermatophyta</taxon>
        <taxon>Magnoliopsida</taxon>
        <taxon>eudicotyledons</taxon>
        <taxon>Gunneridae</taxon>
        <taxon>Pentapetalae</taxon>
        <taxon>rosids</taxon>
        <taxon>malvids</taxon>
        <taxon>Brassicales</taxon>
        <taxon>Brassicaceae</taxon>
        <taxon>Camelineae</taxon>
        <taxon>Camelina</taxon>
    </lineage>
</organism>
<keyword evidence="3 4" id="KW-0808">Transferase</keyword>
<dbReference type="InterPro" id="IPR002999">
    <property type="entry name" value="Tudor"/>
</dbReference>
<evidence type="ECO:0000313" key="7">
    <source>
        <dbReference type="Proteomes" id="UP000694864"/>
    </source>
</evidence>
<keyword evidence="2 4" id="KW-0328">Glycosyltransferase</keyword>
<feature type="domain" description="Tudor" evidence="6">
    <location>
        <begin position="265"/>
        <end position="326"/>
    </location>
</feature>
<comment type="similarity">
    <text evidence="1 4">Belongs to the UDP-glycosyltransferase family.</text>
</comment>
<evidence type="ECO:0000256" key="2">
    <source>
        <dbReference type="ARBA" id="ARBA00022676"/>
    </source>
</evidence>